<dbReference type="SMART" id="SM00409">
    <property type="entry name" value="IG"/>
    <property type="match status" value="2"/>
</dbReference>
<dbReference type="FunFam" id="2.60.40.10:FF:000283">
    <property type="entry name" value="Immunoglobulin kappa constant"/>
    <property type="match status" value="1"/>
</dbReference>
<dbReference type="Proteomes" id="UP001187315">
    <property type="component" value="Unassembled WGS sequence"/>
</dbReference>
<keyword evidence="6" id="KW-0675">Receptor</keyword>
<dbReference type="SMART" id="SM00407">
    <property type="entry name" value="IGc1"/>
    <property type="match status" value="1"/>
</dbReference>
<evidence type="ECO:0000256" key="3">
    <source>
        <dbReference type="ARBA" id="ARBA00022989"/>
    </source>
</evidence>
<keyword evidence="3" id="KW-1133">Transmembrane helix</keyword>
<dbReference type="InterPro" id="IPR051117">
    <property type="entry name" value="TRG_var/const_region"/>
</dbReference>
<evidence type="ECO:0000313" key="10">
    <source>
        <dbReference type="EMBL" id="KAK2816644.1"/>
    </source>
</evidence>
<dbReference type="InterPro" id="IPR013106">
    <property type="entry name" value="Ig_V-set"/>
</dbReference>
<dbReference type="CDD" id="cd07699">
    <property type="entry name" value="IgC1_L"/>
    <property type="match status" value="1"/>
</dbReference>
<evidence type="ECO:0000256" key="6">
    <source>
        <dbReference type="ARBA" id="ARBA00023170"/>
    </source>
</evidence>
<evidence type="ECO:0000259" key="9">
    <source>
        <dbReference type="PROSITE" id="PS50835"/>
    </source>
</evidence>
<evidence type="ECO:0000256" key="7">
    <source>
        <dbReference type="ARBA" id="ARBA00023319"/>
    </source>
</evidence>
<protein>
    <recommendedName>
        <fullName evidence="9">Ig-like domain-containing protein</fullName>
    </recommendedName>
</protein>
<keyword evidence="7" id="KW-0393">Immunoglobulin domain</keyword>
<feature type="chain" id="PRO_5041715689" description="Ig-like domain-containing protein" evidence="8">
    <location>
        <begin position="18"/>
        <end position="313"/>
    </location>
</feature>
<dbReference type="Pfam" id="PF07654">
    <property type="entry name" value="C1-set"/>
    <property type="match status" value="1"/>
</dbReference>
<sequence>MLPALCSLFTALSCVSGVTVVTQKPPVLTLTAGQTANMDCNLGTVTNWEAFCTSLQSLLYLLVTPLISSLSTRVPSHTDTMLPALCSLFTALSCVSGVIVVTQKPPVLTLTAGQTANMDCNLGTVTTDSARWYKQVPGGVPQYVLRHYHGWSSPSYGSGFSSPKFTSTYSSKSDYKLIISNVEVGDSAVYYCHTYDSSAKEYLIVSDAALPSPVLKVLPPSTEELKTNKATLVCLASDMSVGFADVSWLVDGKSVTSGVITGSAQQQDNKKFTLSSYLTIDSSEWDNDKVITCEVSAGGKAASVKINKSECSE</sequence>
<dbReference type="PROSITE" id="PS50835">
    <property type="entry name" value="IG_LIKE"/>
    <property type="match status" value="2"/>
</dbReference>
<dbReference type="SMART" id="SM00406">
    <property type="entry name" value="IGv"/>
    <property type="match status" value="1"/>
</dbReference>
<evidence type="ECO:0000313" key="11">
    <source>
        <dbReference type="Proteomes" id="UP001187315"/>
    </source>
</evidence>
<dbReference type="SUPFAM" id="SSF48726">
    <property type="entry name" value="Immunoglobulin"/>
    <property type="match status" value="2"/>
</dbReference>
<keyword evidence="4" id="KW-0472">Membrane</keyword>
<accession>A0AA88LHQ9</accession>
<keyword evidence="8" id="KW-0732">Signal</keyword>
<evidence type="ECO:0000256" key="2">
    <source>
        <dbReference type="ARBA" id="ARBA00022692"/>
    </source>
</evidence>
<dbReference type="AlphaFoldDB" id="A0AA88LHQ9"/>
<dbReference type="EMBL" id="JAVHJS010000025">
    <property type="protein sequence ID" value="KAK2816644.1"/>
    <property type="molecule type" value="Genomic_DNA"/>
</dbReference>
<comment type="caution">
    <text evidence="10">The sequence shown here is derived from an EMBL/GenBank/DDBJ whole genome shotgun (WGS) entry which is preliminary data.</text>
</comment>
<feature type="domain" description="Ig-like" evidence="9">
    <location>
        <begin position="83"/>
        <end position="206"/>
    </location>
</feature>
<gene>
    <name evidence="10" type="ORF">Q7C36_022915</name>
</gene>
<feature type="signal peptide" evidence="8">
    <location>
        <begin position="1"/>
        <end position="17"/>
    </location>
</feature>
<dbReference type="InterPro" id="IPR036179">
    <property type="entry name" value="Ig-like_dom_sf"/>
</dbReference>
<keyword evidence="11" id="KW-1185">Reference proteome</keyword>
<keyword evidence="5" id="KW-1015">Disulfide bond</keyword>
<dbReference type="CDD" id="cd00099">
    <property type="entry name" value="IgV"/>
    <property type="match status" value="1"/>
</dbReference>
<evidence type="ECO:0000256" key="4">
    <source>
        <dbReference type="ARBA" id="ARBA00023136"/>
    </source>
</evidence>
<dbReference type="InterPro" id="IPR013783">
    <property type="entry name" value="Ig-like_fold"/>
</dbReference>
<dbReference type="Gene3D" id="2.60.40.10">
    <property type="entry name" value="Immunoglobulins"/>
    <property type="match status" value="2"/>
</dbReference>
<evidence type="ECO:0000256" key="8">
    <source>
        <dbReference type="SAM" id="SignalP"/>
    </source>
</evidence>
<keyword evidence="2" id="KW-0812">Transmembrane</keyword>
<reference evidence="10" key="1">
    <citation type="submission" date="2023-08" db="EMBL/GenBank/DDBJ databases">
        <title>Pelteobagrus vachellii genome.</title>
        <authorList>
            <person name="Liu H."/>
        </authorList>
    </citation>
    <scope>NUCLEOTIDE SEQUENCE</scope>
    <source>
        <strain evidence="10">PRFRI_2022a</strain>
        <tissue evidence="10">Muscle</tissue>
    </source>
</reference>
<dbReference type="PANTHER" id="PTHR19256">
    <property type="entry name" value="T-CELL RECEPTOR GAMMA CHAIN"/>
    <property type="match status" value="1"/>
</dbReference>
<dbReference type="GO" id="GO:0016020">
    <property type="term" value="C:membrane"/>
    <property type="evidence" value="ECO:0007669"/>
    <property type="project" value="UniProtKB-SubCell"/>
</dbReference>
<comment type="subcellular location">
    <subcellularLocation>
        <location evidence="1">Membrane</location>
    </subcellularLocation>
</comment>
<evidence type="ECO:0000256" key="5">
    <source>
        <dbReference type="ARBA" id="ARBA00023157"/>
    </source>
</evidence>
<dbReference type="PANTHER" id="PTHR19256:SF65">
    <property type="entry name" value="T CELL RECEPTOR GAMMA CONSTANT 1-RELATED"/>
    <property type="match status" value="1"/>
</dbReference>
<proteinExistence type="predicted"/>
<dbReference type="Pfam" id="PF07686">
    <property type="entry name" value="V-set"/>
    <property type="match status" value="1"/>
</dbReference>
<dbReference type="InterPro" id="IPR007110">
    <property type="entry name" value="Ig-like_dom"/>
</dbReference>
<evidence type="ECO:0000256" key="1">
    <source>
        <dbReference type="ARBA" id="ARBA00004370"/>
    </source>
</evidence>
<name>A0AA88LHQ9_TACVA</name>
<dbReference type="InterPro" id="IPR003597">
    <property type="entry name" value="Ig_C1-set"/>
</dbReference>
<dbReference type="InterPro" id="IPR003599">
    <property type="entry name" value="Ig_sub"/>
</dbReference>
<feature type="domain" description="Ig-like" evidence="9">
    <location>
        <begin position="213"/>
        <end position="307"/>
    </location>
</feature>
<organism evidence="10 11">
    <name type="scientific">Tachysurus vachellii</name>
    <name type="common">Darkbarbel catfish</name>
    <name type="synonym">Pelteobagrus vachellii</name>
    <dbReference type="NCBI Taxonomy" id="175792"/>
    <lineage>
        <taxon>Eukaryota</taxon>
        <taxon>Metazoa</taxon>
        <taxon>Chordata</taxon>
        <taxon>Craniata</taxon>
        <taxon>Vertebrata</taxon>
        <taxon>Euteleostomi</taxon>
        <taxon>Actinopterygii</taxon>
        <taxon>Neopterygii</taxon>
        <taxon>Teleostei</taxon>
        <taxon>Ostariophysi</taxon>
        <taxon>Siluriformes</taxon>
        <taxon>Bagridae</taxon>
        <taxon>Tachysurus</taxon>
    </lineage>
</organism>